<accession>A0A4D4KYG6</accession>
<evidence type="ECO:0000313" key="2">
    <source>
        <dbReference type="EMBL" id="GDY50859.1"/>
    </source>
</evidence>
<dbReference type="AlphaFoldDB" id="A0A4D4KYG6"/>
<comment type="caution">
    <text evidence="2">The sequence shown here is derived from an EMBL/GenBank/DDBJ whole genome shotgun (WGS) entry which is preliminary data.</text>
</comment>
<gene>
    <name evidence="2" type="ORF">SVIO_014820</name>
</gene>
<feature type="chain" id="PRO_5038699106" evidence="1">
    <location>
        <begin position="23"/>
        <end position="74"/>
    </location>
</feature>
<reference evidence="2 3" key="1">
    <citation type="journal article" date="2020" name="Int. J. Syst. Evol. Microbiol.">
        <title>Reclassification of Streptomyces castelarensis and Streptomyces sporoclivatus as later heterotypic synonyms of Streptomyces antimycoticus.</title>
        <authorList>
            <person name="Komaki H."/>
            <person name="Tamura T."/>
        </authorList>
    </citation>
    <scope>NUCLEOTIDE SEQUENCE [LARGE SCALE GENOMIC DNA]</scope>
    <source>
        <strain evidence="2 3">NBRC 13459</strain>
    </source>
</reference>
<dbReference type="Proteomes" id="UP000301309">
    <property type="component" value="Unassembled WGS sequence"/>
</dbReference>
<feature type="signal peptide" evidence="1">
    <location>
        <begin position="1"/>
        <end position="22"/>
    </location>
</feature>
<keyword evidence="3" id="KW-1185">Reference proteome</keyword>
<sequence>MRLLAVLLAVVTLLTAGSQTGAGASTAAVKKKGVSAWKFNGVTAAMSDSGVGWFYTWASGKEQIQPRPGSSSCP</sequence>
<organism evidence="2 3">
    <name type="scientific">Streptomyces violaceusniger</name>
    <dbReference type="NCBI Taxonomy" id="68280"/>
    <lineage>
        <taxon>Bacteria</taxon>
        <taxon>Bacillati</taxon>
        <taxon>Actinomycetota</taxon>
        <taxon>Actinomycetes</taxon>
        <taxon>Kitasatosporales</taxon>
        <taxon>Streptomycetaceae</taxon>
        <taxon>Streptomyces</taxon>
        <taxon>Streptomyces violaceusniger group</taxon>
    </lineage>
</organism>
<evidence type="ECO:0000256" key="1">
    <source>
        <dbReference type="SAM" id="SignalP"/>
    </source>
</evidence>
<evidence type="ECO:0000313" key="3">
    <source>
        <dbReference type="Proteomes" id="UP000301309"/>
    </source>
</evidence>
<proteinExistence type="predicted"/>
<dbReference type="EMBL" id="BJHW01000001">
    <property type="protein sequence ID" value="GDY50859.1"/>
    <property type="molecule type" value="Genomic_DNA"/>
</dbReference>
<protein>
    <submittedName>
        <fullName evidence="2">Uncharacterized protein</fullName>
    </submittedName>
</protein>
<name>A0A4D4KYG6_STRVO</name>
<keyword evidence="1" id="KW-0732">Signal</keyword>